<evidence type="ECO:0000313" key="3">
    <source>
        <dbReference type="Proteomes" id="UP000178129"/>
    </source>
</evidence>
<feature type="compositionally biased region" description="Polar residues" evidence="1">
    <location>
        <begin position="437"/>
        <end position="448"/>
    </location>
</feature>
<dbReference type="InParanoid" id="A0A1E1KSM0"/>
<dbReference type="Proteomes" id="UP000178129">
    <property type="component" value="Unassembled WGS sequence"/>
</dbReference>
<dbReference type="PANTHER" id="PTHR38791:SF5">
    <property type="entry name" value="TRANSCRIPTION FACTOR DBAG-RELATED"/>
    <property type="match status" value="1"/>
</dbReference>
<organism evidence="2 3">
    <name type="scientific">Rhynchosporium graminicola</name>
    <dbReference type="NCBI Taxonomy" id="2792576"/>
    <lineage>
        <taxon>Eukaryota</taxon>
        <taxon>Fungi</taxon>
        <taxon>Dikarya</taxon>
        <taxon>Ascomycota</taxon>
        <taxon>Pezizomycotina</taxon>
        <taxon>Leotiomycetes</taxon>
        <taxon>Helotiales</taxon>
        <taxon>Ploettnerulaceae</taxon>
        <taxon>Rhynchosporium</taxon>
    </lineage>
</organism>
<feature type="region of interest" description="Disordered" evidence="1">
    <location>
        <begin position="426"/>
        <end position="448"/>
    </location>
</feature>
<dbReference type="InterPro" id="IPR053175">
    <property type="entry name" value="DHMBA_Reg_Transcription_Factor"/>
</dbReference>
<name>A0A1E1KSM0_9HELO</name>
<reference evidence="3" key="1">
    <citation type="submission" date="2016-03" db="EMBL/GenBank/DDBJ databases">
        <authorList>
            <person name="Ploux O."/>
        </authorList>
    </citation>
    <scope>NUCLEOTIDE SEQUENCE [LARGE SCALE GENOMIC DNA]</scope>
    <source>
        <strain evidence="3">UK7</strain>
    </source>
</reference>
<dbReference type="InterPro" id="IPR021858">
    <property type="entry name" value="Fun_TF"/>
</dbReference>
<dbReference type="Pfam" id="PF11951">
    <property type="entry name" value="Fungal_trans_2"/>
    <property type="match status" value="1"/>
</dbReference>
<dbReference type="EMBL" id="FJUW01000021">
    <property type="protein sequence ID" value="CZT01022.1"/>
    <property type="molecule type" value="Genomic_DNA"/>
</dbReference>
<accession>A0A1E1KSM0</accession>
<sequence length="448" mass="51043">MSARQIQSIFPTLEERSAAVFGTMAPTWFQAFDFVGVLCRSENLEAHLQASINAVGLASLANASLAPEMMAKARWDYVKALRLTNEALRSPTSVKKDSTLFSVMVLSIYEMISGTNEVSLDSWAEHVKGAAALVRLRGPEQFKHPVGQRMFLQVTSNLLLNCIQRTIPMPQHFIELRKEAEKVIDTDSPAWRLSGVLIDFTIFRAKVKDREIVGPRIVINQALELDQRLVDEFEDLPEEWMYEIVYTSENPHLVWNGNYHVYQEYLMSHIWNAMRTSRIMLHEVIRDQLLSDSTALIPHFTTGENANRLGTSTDVMLEMQADILASVPHHTPSLLNRNTSAVFDNSRSYFVLWPLFLAGSMDLATEPIRMWAAARLRDIGESMGIRQAVVISEVLMRRVTLKWDTKPVPQLMTCRKQVQARWAEEKPEDIHQARLPENSSLTYESERA</sequence>
<protein>
    <submittedName>
        <fullName evidence="2">Related to negative acting factor</fullName>
    </submittedName>
</protein>
<comment type="caution">
    <text evidence="2">The sequence shown here is derived from an EMBL/GenBank/DDBJ whole genome shotgun (WGS) entry which is preliminary data.</text>
</comment>
<proteinExistence type="predicted"/>
<evidence type="ECO:0000313" key="2">
    <source>
        <dbReference type="EMBL" id="CZT01022.1"/>
    </source>
</evidence>
<dbReference type="AlphaFoldDB" id="A0A1E1KSM0"/>
<evidence type="ECO:0000256" key="1">
    <source>
        <dbReference type="SAM" id="MobiDB-lite"/>
    </source>
</evidence>
<gene>
    <name evidence="2" type="ORF">RCO7_02821</name>
</gene>
<keyword evidence="3" id="KW-1185">Reference proteome</keyword>
<dbReference type="PANTHER" id="PTHR38791">
    <property type="entry name" value="ZN(II)2CYS6 TRANSCRIPTION FACTOR (EUROFUNG)-RELATED-RELATED"/>
    <property type="match status" value="1"/>
</dbReference>